<gene>
    <name evidence="8" type="ORF">CJ240_04985</name>
</gene>
<keyword evidence="4" id="KW-0233">DNA recombination</keyword>
<evidence type="ECO:0000256" key="3">
    <source>
        <dbReference type="ARBA" id="ARBA00023125"/>
    </source>
</evidence>
<evidence type="ECO:0000256" key="1">
    <source>
        <dbReference type="ARBA" id="ARBA00008857"/>
    </source>
</evidence>
<dbReference type="PROSITE" id="PS51900">
    <property type="entry name" value="CB"/>
    <property type="match status" value="1"/>
</dbReference>
<evidence type="ECO:0000259" key="7">
    <source>
        <dbReference type="PROSITE" id="PS51900"/>
    </source>
</evidence>
<comment type="similarity">
    <text evidence="1">Belongs to the 'phage' integrase family.</text>
</comment>
<dbReference type="Gene3D" id="1.10.443.10">
    <property type="entry name" value="Intergrase catalytic core"/>
    <property type="match status" value="1"/>
</dbReference>
<dbReference type="InterPro" id="IPR010998">
    <property type="entry name" value="Integrase_recombinase_N"/>
</dbReference>
<keyword evidence="9" id="KW-1185">Reference proteome</keyword>
<keyword evidence="3 5" id="KW-0238">DNA-binding</keyword>
<dbReference type="Pfam" id="PF00589">
    <property type="entry name" value="Phage_integrase"/>
    <property type="match status" value="1"/>
</dbReference>
<feature type="domain" description="Tyr recombinase" evidence="6">
    <location>
        <begin position="165"/>
        <end position="347"/>
    </location>
</feature>
<dbReference type="CDD" id="cd01189">
    <property type="entry name" value="INT_ICEBs1_C_like"/>
    <property type="match status" value="1"/>
</dbReference>
<organism evidence="8 9">
    <name type="scientific">Varibaculum cambriense</name>
    <dbReference type="NCBI Taxonomy" id="184870"/>
    <lineage>
        <taxon>Bacteria</taxon>
        <taxon>Bacillati</taxon>
        <taxon>Actinomycetota</taxon>
        <taxon>Actinomycetes</taxon>
        <taxon>Actinomycetales</taxon>
        <taxon>Actinomycetaceae</taxon>
        <taxon>Varibaculum</taxon>
    </lineage>
</organism>
<evidence type="ECO:0000313" key="9">
    <source>
        <dbReference type="Proteomes" id="UP000243201"/>
    </source>
</evidence>
<keyword evidence="2" id="KW-0229">DNA integration</keyword>
<name>A0ABX4US29_9ACTO</name>
<evidence type="ECO:0000256" key="2">
    <source>
        <dbReference type="ARBA" id="ARBA00022908"/>
    </source>
</evidence>
<dbReference type="PANTHER" id="PTHR30349:SF64">
    <property type="entry name" value="PROPHAGE INTEGRASE INTD-RELATED"/>
    <property type="match status" value="1"/>
</dbReference>
<dbReference type="Gene3D" id="1.10.150.130">
    <property type="match status" value="1"/>
</dbReference>
<dbReference type="InterPro" id="IPR050090">
    <property type="entry name" value="Tyrosine_recombinase_XerCD"/>
</dbReference>
<evidence type="ECO:0000256" key="5">
    <source>
        <dbReference type="PROSITE-ProRule" id="PRU01248"/>
    </source>
</evidence>
<dbReference type="InterPro" id="IPR011010">
    <property type="entry name" value="DNA_brk_join_enz"/>
</dbReference>
<dbReference type="Pfam" id="PF14659">
    <property type="entry name" value="Phage_int_SAM_3"/>
    <property type="match status" value="1"/>
</dbReference>
<dbReference type="SUPFAM" id="SSF56349">
    <property type="entry name" value="DNA breaking-rejoining enzymes"/>
    <property type="match status" value="1"/>
</dbReference>
<feature type="domain" description="Core-binding (CB)" evidence="7">
    <location>
        <begin position="51"/>
        <end position="143"/>
    </location>
</feature>
<dbReference type="InterPro" id="IPR028259">
    <property type="entry name" value="AP2-like_int_N"/>
</dbReference>
<dbReference type="RefSeq" id="WP_102184199.1">
    <property type="nucleotide sequence ID" value="NZ_PNGC01000001.1"/>
</dbReference>
<dbReference type="InterPro" id="IPR044068">
    <property type="entry name" value="CB"/>
</dbReference>
<comment type="caution">
    <text evidence="8">The sequence shown here is derived from an EMBL/GenBank/DDBJ whole genome shotgun (WGS) entry which is preliminary data.</text>
</comment>
<dbReference type="InterPro" id="IPR002104">
    <property type="entry name" value="Integrase_catalytic"/>
</dbReference>
<proteinExistence type="inferred from homology"/>
<dbReference type="InterPro" id="IPR004107">
    <property type="entry name" value="Integrase_SAM-like_N"/>
</dbReference>
<evidence type="ECO:0000256" key="4">
    <source>
        <dbReference type="ARBA" id="ARBA00023172"/>
    </source>
</evidence>
<dbReference type="PROSITE" id="PS51898">
    <property type="entry name" value="TYR_RECOMBINASE"/>
    <property type="match status" value="1"/>
</dbReference>
<reference evidence="8 9" key="1">
    <citation type="submission" date="2017-09" db="EMBL/GenBank/DDBJ databases">
        <title>Bacterial strain isolated from the female urinary microbiota.</title>
        <authorList>
            <person name="Thomas-White K."/>
            <person name="Kumar N."/>
            <person name="Forster S."/>
            <person name="Putonti C."/>
            <person name="Lawley T."/>
            <person name="Wolfe A.J."/>
        </authorList>
    </citation>
    <scope>NUCLEOTIDE SEQUENCE [LARGE SCALE GENOMIC DNA]</scope>
    <source>
        <strain evidence="8 9">UMB0744</strain>
    </source>
</reference>
<dbReference type="EMBL" id="PNGC01000001">
    <property type="protein sequence ID" value="PMB91051.1"/>
    <property type="molecule type" value="Genomic_DNA"/>
</dbReference>
<dbReference type="InterPro" id="IPR013762">
    <property type="entry name" value="Integrase-like_cat_sf"/>
</dbReference>
<evidence type="ECO:0000313" key="8">
    <source>
        <dbReference type="EMBL" id="PMB91051.1"/>
    </source>
</evidence>
<dbReference type="Proteomes" id="UP000243201">
    <property type="component" value="Unassembled WGS sequence"/>
</dbReference>
<protein>
    <submittedName>
        <fullName evidence="8">Site-specific integrase</fullName>
    </submittedName>
</protein>
<dbReference type="PANTHER" id="PTHR30349">
    <property type="entry name" value="PHAGE INTEGRASE-RELATED"/>
    <property type="match status" value="1"/>
</dbReference>
<accession>A0ABX4US29</accession>
<sequence length="356" mass="41468">MSVRMEPNGTWTAQVWYRDYNGDSRHKTKRGFKSKEEAHSWEEEFSSDAEGSVDSTFAAFYEVYEADMRPRLREHTWYTKKYMIEGKILPYFGNMHVDEIESIDVVRWQNKLMAYHNEKGEPYAPTYLRSVNNQLSAIFNHAVRYYGLKSNPCAKTTRMGSSKGGEMLFWTREEYLRFADAVSDKPESYYAFEILYWCGLRLGELLALTPSDFDFARSELKVTKSYQRLHGRDVITPPKTPKSIREIVMPKFLKDELEQWVGSLALDVDARIFTFTKAKLHHELDRGCKRSHVKRIRIHDLRHSHVSLLIEMGFTAVAIADRLGHESSDVNFRYAHLFPDKQNEMAKALDASRGGF</sequence>
<evidence type="ECO:0000259" key="6">
    <source>
        <dbReference type="PROSITE" id="PS51898"/>
    </source>
</evidence>
<dbReference type="Pfam" id="PF14657">
    <property type="entry name" value="Arm-DNA-bind_4"/>
    <property type="match status" value="1"/>
</dbReference>